<comment type="caution">
    <text evidence="2">The sequence shown here is derived from an EMBL/GenBank/DDBJ whole genome shotgun (WGS) entry which is preliminary data.</text>
</comment>
<evidence type="ECO:0008006" key="4">
    <source>
        <dbReference type="Google" id="ProtNLM"/>
    </source>
</evidence>
<dbReference type="EMBL" id="VGJX01000299">
    <property type="protein sequence ID" value="MBM3274701.1"/>
    <property type="molecule type" value="Genomic_DNA"/>
</dbReference>
<proteinExistence type="predicted"/>
<dbReference type="Gene3D" id="1.25.40.10">
    <property type="entry name" value="Tetratricopeptide repeat domain"/>
    <property type="match status" value="2"/>
</dbReference>
<dbReference type="PROSITE" id="PS50005">
    <property type="entry name" value="TPR"/>
    <property type="match status" value="1"/>
</dbReference>
<accession>A0A938BKY0</accession>
<evidence type="ECO:0000313" key="3">
    <source>
        <dbReference type="Proteomes" id="UP000703893"/>
    </source>
</evidence>
<evidence type="ECO:0000313" key="2">
    <source>
        <dbReference type="EMBL" id="MBM3274701.1"/>
    </source>
</evidence>
<organism evidence="2 3">
    <name type="scientific">Candidatus Tanganyikabacteria bacterium</name>
    <dbReference type="NCBI Taxonomy" id="2961651"/>
    <lineage>
        <taxon>Bacteria</taxon>
        <taxon>Bacillati</taxon>
        <taxon>Candidatus Sericytochromatia</taxon>
        <taxon>Candidatus Tanganyikabacteria</taxon>
    </lineage>
</organism>
<dbReference type="Proteomes" id="UP000703893">
    <property type="component" value="Unassembled WGS sequence"/>
</dbReference>
<dbReference type="Pfam" id="PF13428">
    <property type="entry name" value="TPR_14"/>
    <property type="match status" value="1"/>
</dbReference>
<dbReference type="InterPro" id="IPR019734">
    <property type="entry name" value="TPR_rpt"/>
</dbReference>
<evidence type="ECO:0000256" key="1">
    <source>
        <dbReference type="PROSITE-ProRule" id="PRU00339"/>
    </source>
</evidence>
<dbReference type="SUPFAM" id="SSF48452">
    <property type="entry name" value="TPR-like"/>
    <property type="match status" value="1"/>
</dbReference>
<feature type="repeat" description="TPR" evidence="1">
    <location>
        <begin position="302"/>
        <end position="335"/>
    </location>
</feature>
<name>A0A938BKY0_9BACT</name>
<dbReference type="InterPro" id="IPR011990">
    <property type="entry name" value="TPR-like_helical_dom_sf"/>
</dbReference>
<gene>
    <name evidence="2" type="ORF">FJZ00_06090</name>
</gene>
<sequence length="373" mass="41527">MGDSPPDLRTGAPWERRRGRPKKLGLFERLWAGRGSLALALALSAGVLVPSAAWAGELAKARGLMESGQYQDAIPILEKFTKTFPNEPRGWALLADCYQNVFPPLVNEAGTALAKKDYAQNRRQASLSSFTSLEGTGVYQRLVADEPRDLQNNLLLGIALIANDHDPEAAKKQLDRTTKLGVTSDMRDALYNAWGLYYIEVKEWENARKMFTVAKKSSTFALGKLLEVEKLEAAQRKEQEAAENDPARIAERRFNQLMTEARTMVRESRHEAAVDLIEDALRLKEGDSEAQTMLAESKLAASSDLYWEGKKLVDASQHAEAYSKFERALQLDPTNASASLGFEHVKKKLDDDNKPRVIRRFVPATDSAPVIPQ</sequence>
<dbReference type="AlphaFoldDB" id="A0A938BKY0"/>
<keyword evidence="1" id="KW-0802">TPR repeat</keyword>
<reference evidence="2 3" key="1">
    <citation type="submission" date="2019-03" db="EMBL/GenBank/DDBJ databases">
        <title>Lake Tanganyika Metagenome-Assembled Genomes (MAGs).</title>
        <authorList>
            <person name="Tran P."/>
        </authorList>
    </citation>
    <scope>NUCLEOTIDE SEQUENCE [LARGE SCALE GENOMIC DNA]</scope>
    <source>
        <strain evidence="2">K_DeepCast_65m_m2_236</strain>
    </source>
</reference>
<protein>
    <recommendedName>
        <fullName evidence="4">Tetratricopeptide repeat protein</fullName>
    </recommendedName>
</protein>